<evidence type="ECO:0000259" key="6">
    <source>
        <dbReference type="Pfam" id="PF14833"/>
    </source>
</evidence>
<evidence type="ECO:0000256" key="1">
    <source>
        <dbReference type="ARBA" id="ARBA00009080"/>
    </source>
</evidence>
<dbReference type="Gene3D" id="3.40.50.720">
    <property type="entry name" value="NAD(P)-binding Rossmann-like Domain"/>
    <property type="match status" value="1"/>
</dbReference>
<dbReference type="PANTHER" id="PTHR43060">
    <property type="entry name" value="3-HYDROXYISOBUTYRATE DEHYDROGENASE-LIKE 1, MITOCHONDRIAL-RELATED"/>
    <property type="match status" value="1"/>
</dbReference>
<sequence>MSEPAVVFVGAGAIGRPMVSRVAAAGHAVVAVDPVPSARDWAAQQGIPAAASITDAPRADTVVVMVATPEQLGTLVDEALTGDVAGVRWIVMSTVGPDAVRAQAARLSAAGARVLDVPVTGGVARARTGELTLFAAGPAAELDAARPVLDCFGTVRPVGAEVGDGQAIKVVNQHLCSVHIVAAAEALALAGSLGLDREQVLSLVEQGAAGSWMLSDRGPRMLEGTDVEVTSTIGIFVKDSALVATAAGAAGADTPLLGLARERYDRAAAAGLAQRDDSRVIETYPEPASGLARRNNA</sequence>
<dbReference type="RefSeq" id="WP_200314487.1">
    <property type="nucleotide sequence ID" value="NZ_JAENJH010000001.1"/>
</dbReference>
<dbReference type="Pfam" id="PF14833">
    <property type="entry name" value="NAD_binding_11"/>
    <property type="match status" value="1"/>
</dbReference>
<dbReference type="Gene3D" id="1.10.1040.10">
    <property type="entry name" value="N-(1-d-carboxylethyl)-l-norvaline Dehydrogenase, domain 2"/>
    <property type="match status" value="1"/>
</dbReference>
<organism evidence="7 8">
    <name type="scientific">Prauserella cavernicola</name>
    <dbReference type="NCBI Taxonomy" id="2800127"/>
    <lineage>
        <taxon>Bacteria</taxon>
        <taxon>Bacillati</taxon>
        <taxon>Actinomycetota</taxon>
        <taxon>Actinomycetes</taxon>
        <taxon>Pseudonocardiales</taxon>
        <taxon>Pseudonocardiaceae</taxon>
        <taxon>Prauserella</taxon>
    </lineage>
</organism>
<dbReference type="EMBL" id="JAENJH010000001">
    <property type="protein sequence ID" value="MBK1783285.1"/>
    <property type="molecule type" value="Genomic_DNA"/>
</dbReference>
<feature type="domain" description="6-phosphogluconate dehydrogenase NADP-binding" evidence="5">
    <location>
        <begin position="6"/>
        <end position="154"/>
    </location>
</feature>
<name>A0A934QN73_9PSEU</name>
<evidence type="ECO:0000313" key="8">
    <source>
        <dbReference type="Proteomes" id="UP000635245"/>
    </source>
</evidence>
<proteinExistence type="inferred from homology"/>
<reference evidence="7" key="1">
    <citation type="submission" date="2020-12" db="EMBL/GenBank/DDBJ databases">
        <title>Prauserella sp. ASG 168, a novel actinomycete isolated from cave rock.</title>
        <authorList>
            <person name="Suriyachadkun C."/>
        </authorList>
    </citation>
    <scope>NUCLEOTIDE SEQUENCE</scope>
    <source>
        <strain evidence="7">ASG 168</strain>
    </source>
</reference>
<feature type="domain" description="3-hydroxyisobutyrate dehydrogenase-like NAD-binding" evidence="6">
    <location>
        <begin position="163"/>
        <end position="283"/>
    </location>
</feature>
<evidence type="ECO:0000256" key="3">
    <source>
        <dbReference type="ARBA" id="ARBA00023027"/>
    </source>
</evidence>
<keyword evidence="8" id="KW-1185">Reference proteome</keyword>
<dbReference type="AlphaFoldDB" id="A0A934QN73"/>
<keyword evidence="3" id="KW-0520">NAD</keyword>
<dbReference type="SUPFAM" id="SSF48179">
    <property type="entry name" value="6-phosphogluconate dehydrogenase C-terminal domain-like"/>
    <property type="match status" value="1"/>
</dbReference>
<dbReference type="InterPro" id="IPR008927">
    <property type="entry name" value="6-PGluconate_DH-like_C_sf"/>
</dbReference>
<dbReference type="Proteomes" id="UP000635245">
    <property type="component" value="Unassembled WGS sequence"/>
</dbReference>
<accession>A0A934QN73</accession>
<dbReference type="InterPro" id="IPR036291">
    <property type="entry name" value="NAD(P)-bd_dom_sf"/>
</dbReference>
<dbReference type="SUPFAM" id="SSF51735">
    <property type="entry name" value="NAD(P)-binding Rossmann-fold domains"/>
    <property type="match status" value="1"/>
</dbReference>
<dbReference type="GO" id="GO:0050661">
    <property type="term" value="F:NADP binding"/>
    <property type="evidence" value="ECO:0007669"/>
    <property type="project" value="InterPro"/>
</dbReference>
<dbReference type="Pfam" id="PF03446">
    <property type="entry name" value="NAD_binding_2"/>
    <property type="match status" value="1"/>
</dbReference>
<dbReference type="InterPro" id="IPR029154">
    <property type="entry name" value="HIBADH-like_NADP-bd"/>
</dbReference>
<dbReference type="PIRSF" id="PIRSF000103">
    <property type="entry name" value="HIBADH"/>
    <property type="match status" value="1"/>
</dbReference>
<comment type="caution">
    <text evidence="7">The sequence shown here is derived from an EMBL/GenBank/DDBJ whole genome shotgun (WGS) entry which is preliminary data.</text>
</comment>
<gene>
    <name evidence="7" type="ORF">JHE00_03030</name>
</gene>
<evidence type="ECO:0000256" key="4">
    <source>
        <dbReference type="PIRSR" id="PIRSR000103-1"/>
    </source>
</evidence>
<evidence type="ECO:0000259" key="5">
    <source>
        <dbReference type="Pfam" id="PF03446"/>
    </source>
</evidence>
<dbReference type="GO" id="GO:0051287">
    <property type="term" value="F:NAD binding"/>
    <property type="evidence" value="ECO:0007669"/>
    <property type="project" value="InterPro"/>
</dbReference>
<dbReference type="PANTHER" id="PTHR43060:SF15">
    <property type="entry name" value="3-HYDROXYISOBUTYRATE DEHYDROGENASE-LIKE 1, MITOCHONDRIAL-RELATED"/>
    <property type="match status" value="1"/>
</dbReference>
<protein>
    <submittedName>
        <fullName evidence="7">NAD(P)-dependent oxidoreductase</fullName>
    </submittedName>
</protein>
<dbReference type="InterPro" id="IPR015815">
    <property type="entry name" value="HIBADH-related"/>
</dbReference>
<keyword evidence="2" id="KW-0560">Oxidoreductase</keyword>
<dbReference type="GO" id="GO:0016491">
    <property type="term" value="F:oxidoreductase activity"/>
    <property type="evidence" value="ECO:0007669"/>
    <property type="project" value="UniProtKB-KW"/>
</dbReference>
<evidence type="ECO:0000256" key="2">
    <source>
        <dbReference type="ARBA" id="ARBA00023002"/>
    </source>
</evidence>
<feature type="active site" evidence="4">
    <location>
        <position position="169"/>
    </location>
</feature>
<dbReference type="InterPro" id="IPR006115">
    <property type="entry name" value="6PGDH_NADP-bd"/>
</dbReference>
<dbReference type="InterPro" id="IPR013328">
    <property type="entry name" value="6PGD_dom2"/>
</dbReference>
<comment type="similarity">
    <text evidence="1">Belongs to the HIBADH-related family.</text>
</comment>
<evidence type="ECO:0000313" key="7">
    <source>
        <dbReference type="EMBL" id="MBK1783285.1"/>
    </source>
</evidence>